<dbReference type="AlphaFoldDB" id="Q7UHE9"/>
<keyword evidence="2" id="KW-1185">Reference proteome</keyword>
<dbReference type="EnsemblBacteria" id="CAD78023">
    <property type="protein sequence ID" value="CAD78023"/>
    <property type="gene ID" value="RB13247"/>
</dbReference>
<dbReference type="STRING" id="243090.RB13247"/>
<protein>
    <submittedName>
        <fullName evidence="1">Uncharacterized protein</fullName>
    </submittedName>
</protein>
<gene>
    <name evidence="1" type="ordered locus">RB13247</name>
</gene>
<sequence>MAEERSFAERGQRSTWFGASVSVDDTVQPVDQLCFVKIDEQPNIQIHQTQIRQSLRFVDGMDLSLRFQFNDHQLFHQEISTKSTRFVQIVVLNRDRLLLHDRQTSLPKFVCQTTSINMLQEPRTESAMNFDRGTNDYISHFIRFHLTLQRLRKFFPPISAKLRSSATPRFNLRINQSHHVPNDWP</sequence>
<dbReference type="InParanoid" id="Q7UHE9"/>
<name>Q7UHE9_RHOBA</name>
<accession>Q7UHE9</accession>
<organism evidence="1 2">
    <name type="scientific">Rhodopirellula baltica (strain DSM 10527 / NCIMB 13988 / SH1)</name>
    <dbReference type="NCBI Taxonomy" id="243090"/>
    <lineage>
        <taxon>Bacteria</taxon>
        <taxon>Pseudomonadati</taxon>
        <taxon>Planctomycetota</taxon>
        <taxon>Planctomycetia</taxon>
        <taxon>Pirellulales</taxon>
        <taxon>Pirellulaceae</taxon>
        <taxon>Rhodopirellula</taxon>
    </lineage>
</organism>
<dbReference type="Proteomes" id="UP000001025">
    <property type="component" value="Chromosome"/>
</dbReference>
<evidence type="ECO:0000313" key="1">
    <source>
        <dbReference type="EMBL" id="CAD78023.1"/>
    </source>
</evidence>
<evidence type="ECO:0000313" key="2">
    <source>
        <dbReference type="Proteomes" id="UP000001025"/>
    </source>
</evidence>
<proteinExistence type="predicted"/>
<dbReference type="EMBL" id="BX294156">
    <property type="protein sequence ID" value="CAD78023.1"/>
    <property type="molecule type" value="Genomic_DNA"/>
</dbReference>
<dbReference type="KEGG" id="rba:RB13247"/>
<dbReference type="HOGENOM" id="CLU_1460201_0_0_0"/>
<reference evidence="1 2" key="1">
    <citation type="journal article" date="2003" name="Proc. Natl. Acad. Sci. U.S.A.">
        <title>Complete genome sequence of the marine planctomycete Pirellula sp. strain 1.</title>
        <authorList>
            <person name="Gloeckner F.O."/>
            <person name="Kube M."/>
            <person name="Bauer M."/>
            <person name="Teeling H."/>
            <person name="Lombardot T."/>
            <person name="Ludwig W."/>
            <person name="Gade D."/>
            <person name="Beck A."/>
            <person name="Borzym K."/>
            <person name="Heitmann K."/>
            <person name="Rabus R."/>
            <person name="Schlesner H."/>
            <person name="Amann R."/>
            <person name="Reinhardt R."/>
        </authorList>
    </citation>
    <scope>NUCLEOTIDE SEQUENCE [LARGE SCALE GENOMIC DNA]</scope>
    <source>
        <strain evidence="2">DSM 10527 / NCIMB 13988 / SH1</strain>
    </source>
</reference>